<dbReference type="EMBL" id="JASAXT010000012">
    <property type="protein sequence ID" value="MDP8148881.1"/>
    <property type="molecule type" value="Genomic_DNA"/>
</dbReference>
<accession>A0AAW8CHK0</accession>
<dbReference type="PROSITE" id="PS51257">
    <property type="entry name" value="PROKAR_LIPOPROTEIN"/>
    <property type="match status" value="1"/>
</dbReference>
<feature type="region of interest" description="Disordered" evidence="1">
    <location>
        <begin position="22"/>
        <end position="77"/>
    </location>
</feature>
<evidence type="ECO:0000256" key="2">
    <source>
        <dbReference type="SAM" id="SignalP"/>
    </source>
</evidence>
<feature type="signal peptide" evidence="2">
    <location>
        <begin position="1"/>
        <end position="19"/>
    </location>
</feature>
<reference evidence="3 4" key="1">
    <citation type="journal article" date="2023" name="Front. Microbiol.">
        <title>Phylogeography and host specificity of Pasteurellaceae pathogenic to sea-farmed fish in the north-east Atlantic.</title>
        <authorList>
            <person name="Gulla S."/>
            <person name="Colquhoun D.J."/>
            <person name="Olsen A.B."/>
            <person name="Spilsberg B."/>
            <person name="Lagesen K."/>
            <person name="Aakesson C.P."/>
            <person name="Strom S."/>
            <person name="Manji F."/>
            <person name="Birkbeck T.H."/>
            <person name="Nilsen H.K."/>
        </authorList>
    </citation>
    <scope>NUCLEOTIDE SEQUENCE [LARGE SCALE GENOMIC DNA]</scope>
    <source>
        <strain evidence="3 4">NVIB3131</strain>
    </source>
</reference>
<organism evidence="3 4">
    <name type="scientific">Phocoenobacter atlanticus subsp. atlanticus</name>
    <dbReference type="NCBI Taxonomy" id="3061285"/>
    <lineage>
        <taxon>Bacteria</taxon>
        <taxon>Pseudomonadati</taxon>
        <taxon>Pseudomonadota</taxon>
        <taxon>Gammaproteobacteria</taxon>
        <taxon>Pasteurellales</taxon>
        <taxon>Pasteurellaceae</taxon>
        <taxon>Phocoenobacter</taxon>
        <taxon>Phocoenobacter atlanticus</taxon>
    </lineage>
</organism>
<feature type="compositionally biased region" description="Polar residues" evidence="1">
    <location>
        <begin position="61"/>
        <end position="76"/>
    </location>
</feature>
<dbReference type="Proteomes" id="UP001226020">
    <property type="component" value="Unassembled WGS sequence"/>
</dbReference>
<name>A0AAW8CHK0_9PAST</name>
<proteinExistence type="predicted"/>
<evidence type="ECO:0008006" key="5">
    <source>
        <dbReference type="Google" id="ProtNLM"/>
    </source>
</evidence>
<dbReference type="AlphaFoldDB" id="A0AAW8CHK0"/>
<feature type="chain" id="PRO_5043678667" description="Lipoprotein" evidence="2">
    <location>
        <begin position="20"/>
        <end position="174"/>
    </location>
</feature>
<keyword evidence="2" id="KW-0732">Signal</keyword>
<evidence type="ECO:0000313" key="4">
    <source>
        <dbReference type="Proteomes" id="UP001226020"/>
    </source>
</evidence>
<dbReference type="RefSeq" id="WP_306351845.1">
    <property type="nucleotide sequence ID" value="NZ_JASAWV010000010.1"/>
</dbReference>
<sequence>MKNNLAILLLLSLSLVACNEEQKSTVNTEQPKVEQAQPHIQKQDKIEAVTSEQEFAKTEKQQTPADLTTENKTPSYDQKVEEAKKATLDAANKLAGVMGSKVEQVTKQLSDKINQIDVAKATEKLTDKINEIDIDKVTEPLKKQMDKFNQFLDKLDTNKAPEQKKKTKIEEGYL</sequence>
<evidence type="ECO:0000256" key="1">
    <source>
        <dbReference type="SAM" id="MobiDB-lite"/>
    </source>
</evidence>
<evidence type="ECO:0000313" key="3">
    <source>
        <dbReference type="EMBL" id="MDP8148881.1"/>
    </source>
</evidence>
<protein>
    <recommendedName>
        <fullName evidence="5">Lipoprotein</fullName>
    </recommendedName>
</protein>
<keyword evidence="4" id="KW-1185">Reference proteome</keyword>
<comment type="caution">
    <text evidence="3">The sequence shown here is derived from an EMBL/GenBank/DDBJ whole genome shotgun (WGS) entry which is preliminary data.</text>
</comment>
<gene>
    <name evidence="3" type="ORF">QJU57_07305</name>
</gene>